<feature type="transmembrane region" description="Helical" evidence="1">
    <location>
        <begin position="150"/>
        <end position="168"/>
    </location>
</feature>
<organism evidence="3">
    <name type="scientific">Darwinula stevensoni</name>
    <dbReference type="NCBI Taxonomy" id="69355"/>
    <lineage>
        <taxon>Eukaryota</taxon>
        <taxon>Metazoa</taxon>
        <taxon>Ecdysozoa</taxon>
        <taxon>Arthropoda</taxon>
        <taxon>Crustacea</taxon>
        <taxon>Oligostraca</taxon>
        <taxon>Ostracoda</taxon>
        <taxon>Podocopa</taxon>
        <taxon>Podocopida</taxon>
        <taxon>Darwinulocopina</taxon>
        <taxon>Darwinuloidea</taxon>
        <taxon>Darwinulidae</taxon>
        <taxon>Darwinula</taxon>
    </lineage>
</organism>
<dbReference type="GO" id="GO:0035240">
    <property type="term" value="F:dopamine binding"/>
    <property type="evidence" value="ECO:0007669"/>
    <property type="project" value="InterPro"/>
</dbReference>
<feature type="transmembrane region" description="Helical" evidence="1">
    <location>
        <begin position="299"/>
        <end position="320"/>
    </location>
</feature>
<dbReference type="GO" id="GO:0035643">
    <property type="term" value="F:L-DOPA receptor activity"/>
    <property type="evidence" value="ECO:0007669"/>
    <property type="project" value="TreeGrafter"/>
</dbReference>
<evidence type="ECO:0000256" key="1">
    <source>
        <dbReference type="SAM" id="Phobius"/>
    </source>
</evidence>
<accession>A0A7R8X9J2</accession>
<dbReference type="GO" id="GO:0005886">
    <property type="term" value="C:plasma membrane"/>
    <property type="evidence" value="ECO:0007669"/>
    <property type="project" value="TreeGrafter"/>
</dbReference>
<dbReference type="GO" id="GO:0032438">
    <property type="term" value="P:melanosome organization"/>
    <property type="evidence" value="ECO:0007669"/>
    <property type="project" value="TreeGrafter"/>
</dbReference>
<keyword evidence="1" id="KW-0472">Membrane</keyword>
<dbReference type="Gene3D" id="1.20.144.10">
    <property type="entry name" value="Phosphatidic acid phosphatase type 2/haloperoxidase"/>
    <property type="match status" value="1"/>
</dbReference>
<gene>
    <name evidence="3" type="ORF">DSTB1V02_LOCUS5368</name>
</gene>
<dbReference type="EMBL" id="CAJPEV010000868">
    <property type="protein sequence ID" value="CAG0889193.1"/>
    <property type="molecule type" value="Genomic_DNA"/>
</dbReference>
<proteinExistence type="predicted"/>
<dbReference type="Pfam" id="PF01569">
    <property type="entry name" value="PAP2"/>
    <property type="match status" value="1"/>
</dbReference>
<dbReference type="SUPFAM" id="SSF48317">
    <property type="entry name" value="Acid phosphatase/Vanadium-dependent haloperoxidase"/>
    <property type="match status" value="1"/>
</dbReference>
<feature type="transmembrane region" description="Helical" evidence="1">
    <location>
        <begin position="37"/>
        <end position="56"/>
    </location>
</feature>
<keyword evidence="4" id="KW-1185">Reference proteome</keyword>
<sequence>MVPFYCQIHAEEAWLYEYPYTPSFVPTSVLWVSSEHLVLFTHPFVIVVPPTIFLLWKMSRTGWEDFQEAMLAFSLALGLNGVITNIIKLVVVSFASMGFVSLYLAGKLQTFSSHRPPHNMGVLAPVVPLVFALAIALSRTCDYHHHWQDVAVGSAIGIAVSHYIYFMYYPSLKSPHSGDPHQSTLKSSRLDQSLRSVAITGSSKIVHLLHFHVLPYNILCITTAFVGVCGATYQLVTIASQRHTMGSVSSYVSLTSKGRQLAIICWLALADLLAALGILVRAAVWLIDAMFMLQHTFTAQLFCAILSAWSHYFYTVTYMWTLIYALDMWRTLQEKPPNTRVYHLCVWGSSALLSGIGVSLLYAPSLDCHQAEEYGFWYILPSYLSTYIPILLVMIANPIIYRMAFHKAVVNPLQAFMNVLIYGNWRKCFYKCCLGKVRGEEQTLLLEASLPNTSHIINSSPHRVRANGRT</sequence>
<evidence type="ECO:0000313" key="4">
    <source>
        <dbReference type="Proteomes" id="UP000677054"/>
    </source>
</evidence>
<protein>
    <recommendedName>
        <fullName evidence="2">Phosphatidic acid phosphatase type 2/haloperoxidase domain-containing protein</fullName>
    </recommendedName>
</protein>
<dbReference type="GO" id="GO:0072544">
    <property type="term" value="F:L-DOPA binding"/>
    <property type="evidence" value="ECO:0007669"/>
    <property type="project" value="InterPro"/>
</dbReference>
<feature type="transmembrane region" description="Helical" evidence="1">
    <location>
        <begin position="77"/>
        <end position="100"/>
    </location>
</feature>
<keyword evidence="1" id="KW-0812">Transmembrane</keyword>
<dbReference type="InterPro" id="IPR000326">
    <property type="entry name" value="PAP2/HPO"/>
</dbReference>
<reference evidence="3" key="1">
    <citation type="submission" date="2020-11" db="EMBL/GenBank/DDBJ databases">
        <authorList>
            <person name="Tran Van P."/>
        </authorList>
    </citation>
    <scope>NUCLEOTIDE SEQUENCE</scope>
</reference>
<dbReference type="Proteomes" id="UP000677054">
    <property type="component" value="Unassembled WGS sequence"/>
</dbReference>
<keyword evidence="1" id="KW-1133">Transmembrane helix</keyword>
<dbReference type="EMBL" id="LR900385">
    <property type="protein sequence ID" value="CAD7245495.1"/>
    <property type="molecule type" value="Genomic_DNA"/>
</dbReference>
<dbReference type="PANTHER" id="PTHR15177:SF2">
    <property type="entry name" value="G-PROTEIN COUPLED RECEPTOR 143"/>
    <property type="match status" value="1"/>
</dbReference>
<dbReference type="OrthoDB" id="10030083at2759"/>
<dbReference type="PRINTS" id="PR00965">
    <property type="entry name" value="OCULARALBNSM"/>
</dbReference>
<dbReference type="PANTHER" id="PTHR15177">
    <property type="entry name" value="G-PROTEIN COUPLED RECEPTOR 143"/>
    <property type="match status" value="1"/>
</dbReference>
<feature type="transmembrane region" description="Helical" evidence="1">
    <location>
        <begin position="375"/>
        <end position="396"/>
    </location>
</feature>
<dbReference type="Gene3D" id="1.20.1070.10">
    <property type="entry name" value="Rhodopsin 7-helix transmembrane proteins"/>
    <property type="match status" value="1"/>
</dbReference>
<dbReference type="InterPro" id="IPR001414">
    <property type="entry name" value="GPR143"/>
</dbReference>
<dbReference type="Pfam" id="PF02101">
    <property type="entry name" value="Ocular_alb"/>
    <property type="match status" value="1"/>
</dbReference>
<name>A0A7R8X9J2_9CRUS</name>
<dbReference type="GO" id="GO:0072545">
    <property type="term" value="F:L-tyrosine binding"/>
    <property type="evidence" value="ECO:0007669"/>
    <property type="project" value="InterPro"/>
</dbReference>
<evidence type="ECO:0000313" key="3">
    <source>
        <dbReference type="EMBL" id="CAD7245495.1"/>
    </source>
</evidence>
<feature type="transmembrane region" description="Helical" evidence="1">
    <location>
        <begin position="261"/>
        <end position="287"/>
    </location>
</feature>
<dbReference type="AlphaFoldDB" id="A0A7R8X9J2"/>
<dbReference type="GO" id="GO:0050848">
    <property type="term" value="P:regulation of calcium-mediated signaling"/>
    <property type="evidence" value="ECO:0007669"/>
    <property type="project" value="TreeGrafter"/>
</dbReference>
<evidence type="ECO:0000259" key="2">
    <source>
        <dbReference type="Pfam" id="PF01569"/>
    </source>
</evidence>
<feature type="transmembrane region" description="Helical" evidence="1">
    <location>
        <begin position="341"/>
        <end position="363"/>
    </location>
</feature>
<feature type="transmembrane region" description="Helical" evidence="1">
    <location>
        <begin position="216"/>
        <end position="240"/>
    </location>
</feature>
<feature type="transmembrane region" description="Helical" evidence="1">
    <location>
        <begin position="120"/>
        <end position="138"/>
    </location>
</feature>
<feature type="domain" description="Phosphatidic acid phosphatase type 2/haloperoxidase" evidence="2">
    <location>
        <begin position="91"/>
        <end position="168"/>
    </location>
</feature>
<dbReference type="InterPro" id="IPR036938">
    <property type="entry name" value="PAP2/HPO_sf"/>
</dbReference>